<proteinExistence type="predicted"/>
<protein>
    <submittedName>
        <fullName evidence="1">Uncharacterized protein</fullName>
    </submittedName>
</protein>
<evidence type="ECO:0000313" key="1">
    <source>
        <dbReference type="EMBL" id="GAA0863866.1"/>
    </source>
</evidence>
<dbReference type="EMBL" id="BAAACP010000007">
    <property type="protein sequence ID" value="GAA0863866.1"/>
    <property type="molecule type" value="Genomic_DNA"/>
</dbReference>
<accession>A0ABN1M424</accession>
<name>A0ABN1M424_9FIRM</name>
<comment type="caution">
    <text evidence="1">The sequence shown here is derived from an EMBL/GenBank/DDBJ whole genome shotgun (WGS) entry which is preliminary data.</text>
</comment>
<sequence>MSHTLKKGEYEKAVEHVKRMLESNMGISDIIAKSNLSEEEVKNVIKKRQDELNDKKPDFY</sequence>
<dbReference type="RefSeq" id="WP_270647255.1">
    <property type="nucleotide sequence ID" value="NZ_BAAACP010000007.1"/>
</dbReference>
<reference evidence="1 2" key="1">
    <citation type="journal article" date="2019" name="Int. J. Syst. Evol. Microbiol.">
        <title>The Global Catalogue of Microorganisms (GCM) 10K type strain sequencing project: providing services to taxonomists for standard genome sequencing and annotation.</title>
        <authorList>
            <consortium name="The Broad Institute Genomics Platform"/>
            <consortium name="The Broad Institute Genome Sequencing Center for Infectious Disease"/>
            <person name="Wu L."/>
            <person name="Ma J."/>
        </authorList>
    </citation>
    <scope>NUCLEOTIDE SEQUENCE [LARGE SCALE GENOMIC DNA]</scope>
    <source>
        <strain evidence="1 2">JCM 6486</strain>
    </source>
</reference>
<organism evidence="1 2">
    <name type="scientific">Paraclostridium tenue</name>
    <dbReference type="NCBI Taxonomy" id="1737"/>
    <lineage>
        <taxon>Bacteria</taxon>
        <taxon>Bacillati</taxon>
        <taxon>Bacillota</taxon>
        <taxon>Clostridia</taxon>
        <taxon>Peptostreptococcales</taxon>
        <taxon>Peptostreptococcaceae</taxon>
        <taxon>Paraclostridium</taxon>
    </lineage>
</organism>
<evidence type="ECO:0000313" key="2">
    <source>
        <dbReference type="Proteomes" id="UP001400965"/>
    </source>
</evidence>
<dbReference type="Proteomes" id="UP001400965">
    <property type="component" value="Unassembled WGS sequence"/>
</dbReference>
<keyword evidence="2" id="KW-1185">Reference proteome</keyword>
<gene>
    <name evidence="1" type="ORF">GCM10008917_15130</name>
</gene>